<keyword evidence="2" id="KW-1185">Reference proteome</keyword>
<reference evidence="1" key="1">
    <citation type="submission" date="2021-08" db="EMBL/GenBank/DDBJ databases">
        <title>The first chromosome-level gecko genome reveals the dynamic sex chromosomes of Neotropical dwarf geckos (Sphaerodactylidae: Sphaerodactylus).</title>
        <authorList>
            <person name="Pinto B.J."/>
            <person name="Keating S.E."/>
            <person name="Gamble T."/>
        </authorList>
    </citation>
    <scope>NUCLEOTIDE SEQUENCE</scope>
    <source>
        <strain evidence="1">TG3544</strain>
    </source>
</reference>
<dbReference type="EMBL" id="CM037619">
    <property type="protein sequence ID" value="KAH8007335.1"/>
    <property type="molecule type" value="Genomic_DNA"/>
</dbReference>
<name>A0ACB8FQW3_9SAUR</name>
<sequence>MRRLVRVALLCLGCGLCSLLYAFRQLSLEQEAPRRRGDPAFPVRRQLSDGGGWRAVAGSAGRRDRRLLLPSESENILGQFRIQGE</sequence>
<dbReference type="Proteomes" id="UP000827872">
    <property type="component" value="Linkage Group LG06"/>
</dbReference>
<protein>
    <submittedName>
        <fullName evidence="1">Uncharacterized protein</fullName>
    </submittedName>
</protein>
<comment type="caution">
    <text evidence="1">The sequence shown here is derived from an EMBL/GenBank/DDBJ whole genome shotgun (WGS) entry which is preliminary data.</text>
</comment>
<accession>A0ACB8FQW3</accession>
<evidence type="ECO:0000313" key="2">
    <source>
        <dbReference type="Proteomes" id="UP000827872"/>
    </source>
</evidence>
<gene>
    <name evidence="1" type="ORF">K3G42_020314</name>
</gene>
<proteinExistence type="predicted"/>
<organism evidence="1 2">
    <name type="scientific">Sphaerodactylus townsendi</name>
    <dbReference type="NCBI Taxonomy" id="933632"/>
    <lineage>
        <taxon>Eukaryota</taxon>
        <taxon>Metazoa</taxon>
        <taxon>Chordata</taxon>
        <taxon>Craniata</taxon>
        <taxon>Vertebrata</taxon>
        <taxon>Euteleostomi</taxon>
        <taxon>Lepidosauria</taxon>
        <taxon>Squamata</taxon>
        <taxon>Bifurcata</taxon>
        <taxon>Gekkota</taxon>
        <taxon>Sphaerodactylidae</taxon>
        <taxon>Sphaerodactylus</taxon>
    </lineage>
</organism>
<evidence type="ECO:0000313" key="1">
    <source>
        <dbReference type="EMBL" id="KAH8007335.1"/>
    </source>
</evidence>